<dbReference type="EMBL" id="JARPOI010000005">
    <property type="protein sequence ID" value="KAJ9180991.1"/>
    <property type="molecule type" value="Genomic_DNA"/>
</dbReference>
<dbReference type="PANTHER" id="PTHR35317:SF5">
    <property type="entry name" value="CCHC-TYPE DOMAIN-CONTAINING PROTEIN"/>
    <property type="match status" value="1"/>
</dbReference>
<evidence type="ECO:0008006" key="3">
    <source>
        <dbReference type="Google" id="ProtNLM"/>
    </source>
</evidence>
<comment type="caution">
    <text evidence="1">The sequence shown here is derived from an EMBL/GenBank/DDBJ whole genome shotgun (WGS) entry which is preliminary data.</text>
</comment>
<keyword evidence="2" id="KW-1185">Reference proteome</keyword>
<name>A0ABQ9ML08_HEVBR</name>
<feature type="non-terminal residue" evidence="1">
    <location>
        <position position="1"/>
    </location>
</feature>
<protein>
    <recommendedName>
        <fullName evidence="3">UBN2_2 domain-containing protein</fullName>
    </recommendedName>
</protein>
<gene>
    <name evidence="1" type="ORF">P3X46_009168</name>
</gene>
<proteinExistence type="predicted"/>
<evidence type="ECO:0000313" key="1">
    <source>
        <dbReference type="EMBL" id="KAJ9180991.1"/>
    </source>
</evidence>
<dbReference type="Proteomes" id="UP001174677">
    <property type="component" value="Chromosome 5"/>
</dbReference>
<evidence type="ECO:0000313" key="2">
    <source>
        <dbReference type="Proteomes" id="UP001174677"/>
    </source>
</evidence>
<dbReference type="Pfam" id="PF14223">
    <property type="entry name" value="Retrotran_gag_2"/>
    <property type="match status" value="1"/>
</dbReference>
<organism evidence="1 2">
    <name type="scientific">Hevea brasiliensis</name>
    <name type="common">Para rubber tree</name>
    <name type="synonym">Siphonia brasiliensis</name>
    <dbReference type="NCBI Taxonomy" id="3981"/>
    <lineage>
        <taxon>Eukaryota</taxon>
        <taxon>Viridiplantae</taxon>
        <taxon>Streptophyta</taxon>
        <taxon>Embryophyta</taxon>
        <taxon>Tracheophyta</taxon>
        <taxon>Spermatophyta</taxon>
        <taxon>Magnoliopsida</taxon>
        <taxon>eudicotyledons</taxon>
        <taxon>Gunneridae</taxon>
        <taxon>Pentapetalae</taxon>
        <taxon>rosids</taxon>
        <taxon>fabids</taxon>
        <taxon>Malpighiales</taxon>
        <taxon>Euphorbiaceae</taxon>
        <taxon>Crotonoideae</taxon>
        <taxon>Micrandreae</taxon>
        <taxon>Hevea</taxon>
    </lineage>
</organism>
<accession>A0ABQ9ML08</accession>
<reference evidence="1" key="1">
    <citation type="journal article" date="2023" name="Plant Biotechnol. J.">
        <title>Chromosome-level wild Hevea brasiliensis genome provides new tools for genomic-assisted breeding and valuable loci to elevate rubber yield.</title>
        <authorList>
            <person name="Cheng H."/>
            <person name="Song X."/>
            <person name="Hu Y."/>
            <person name="Wu T."/>
            <person name="Yang Q."/>
            <person name="An Z."/>
            <person name="Feng S."/>
            <person name="Deng Z."/>
            <person name="Wu W."/>
            <person name="Zeng X."/>
            <person name="Tu M."/>
            <person name="Wang X."/>
            <person name="Huang H."/>
        </authorList>
    </citation>
    <scope>NUCLEOTIDE SEQUENCE</scope>
    <source>
        <strain evidence="1">MT/VB/25A 57/8</strain>
    </source>
</reference>
<dbReference type="PANTHER" id="PTHR35317">
    <property type="entry name" value="OS04G0629600 PROTEIN"/>
    <property type="match status" value="1"/>
</dbReference>
<sequence length="182" mass="21313">TKQPPPSNILASILDHNKLTGPNLSDWLRNLKLVLNLEHIGYVLDSNVPRPLPPEATQEEHETLDKWKEHDMRAKCYMLASMSNELQKQHENMQSASEILLHLQDLYGEHSRNAKYEISRQLFRMRMSEGQNVGDHVHKMIRLIEQLEHLDFNMDFQLQMDLILQSLPESFGNFVTNFHMTK</sequence>